<protein>
    <submittedName>
        <fullName evidence="1">Uncharacterized protein</fullName>
    </submittedName>
</protein>
<dbReference type="EMBL" id="BPLR01002798">
    <property type="protein sequence ID" value="GIX77860.1"/>
    <property type="molecule type" value="Genomic_DNA"/>
</dbReference>
<organism evidence="1 2">
    <name type="scientific">Caerostris extrusa</name>
    <name type="common">Bark spider</name>
    <name type="synonym">Caerostris bankana</name>
    <dbReference type="NCBI Taxonomy" id="172846"/>
    <lineage>
        <taxon>Eukaryota</taxon>
        <taxon>Metazoa</taxon>
        <taxon>Ecdysozoa</taxon>
        <taxon>Arthropoda</taxon>
        <taxon>Chelicerata</taxon>
        <taxon>Arachnida</taxon>
        <taxon>Araneae</taxon>
        <taxon>Araneomorphae</taxon>
        <taxon>Entelegynae</taxon>
        <taxon>Araneoidea</taxon>
        <taxon>Araneidae</taxon>
        <taxon>Caerostris</taxon>
    </lineage>
</organism>
<accession>A0AAV4MZE4</accession>
<keyword evidence="2" id="KW-1185">Reference proteome</keyword>
<comment type="caution">
    <text evidence="1">The sequence shown here is derived from an EMBL/GenBank/DDBJ whole genome shotgun (WGS) entry which is preliminary data.</text>
</comment>
<gene>
    <name evidence="1" type="ORF">CEXT_108011</name>
</gene>
<evidence type="ECO:0000313" key="1">
    <source>
        <dbReference type="EMBL" id="GIX77860.1"/>
    </source>
</evidence>
<sequence length="91" mass="10289">MDLLNFLLLEGVKRLLFVENFHFRLLLGEIEKAAFLLKLPLPIAGILRVGDYQSNGARKQVGCELDLCSFLSTSRAQPAEQSSRLEQVDRK</sequence>
<dbReference type="AlphaFoldDB" id="A0AAV4MZE4"/>
<evidence type="ECO:0000313" key="2">
    <source>
        <dbReference type="Proteomes" id="UP001054945"/>
    </source>
</evidence>
<name>A0AAV4MZE4_CAEEX</name>
<dbReference type="Proteomes" id="UP001054945">
    <property type="component" value="Unassembled WGS sequence"/>
</dbReference>
<proteinExistence type="predicted"/>
<reference evidence="1 2" key="1">
    <citation type="submission" date="2021-06" db="EMBL/GenBank/DDBJ databases">
        <title>Caerostris extrusa draft genome.</title>
        <authorList>
            <person name="Kono N."/>
            <person name="Arakawa K."/>
        </authorList>
    </citation>
    <scope>NUCLEOTIDE SEQUENCE [LARGE SCALE GENOMIC DNA]</scope>
</reference>